<evidence type="ECO:0000313" key="5">
    <source>
        <dbReference type="Proteomes" id="UP000663852"/>
    </source>
</evidence>
<keyword evidence="4" id="KW-1185">Reference proteome</keyword>
<feature type="compositionally biased region" description="Low complexity" evidence="1">
    <location>
        <begin position="57"/>
        <end position="73"/>
    </location>
</feature>
<dbReference type="AlphaFoldDB" id="A0A815MZI1"/>
<dbReference type="Proteomes" id="UP000663852">
    <property type="component" value="Unassembled WGS sequence"/>
</dbReference>
<evidence type="ECO:0000256" key="1">
    <source>
        <dbReference type="SAM" id="MobiDB-lite"/>
    </source>
</evidence>
<feature type="compositionally biased region" description="Basic and acidic residues" evidence="1">
    <location>
        <begin position="43"/>
        <end position="56"/>
    </location>
</feature>
<feature type="region of interest" description="Disordered" evidence="1">
    <location>
        <begin position="21"/>
        <end position="73"/>
    </location>
</feature>
<dbReference type="EMBL" id="CAJNOR010003978">
    <property type="protein sequence ID" value="CAF1464789.1"/>
    <property type="molecule type" value="Genomic_DNA"/>
</dbReference>
<dbReference type="EMBL" id="CAJNOJ010000374">
    <property type="protein sequence ID" value="CAF1422794.1"/>
    <property type="molecule type" value="Genomic_DNA"/>
</dbReference>
<sequence length="103" mass="11731">MSTKPNLKRIRDVLNFETTDEVEEIASEDEESNSDPDFSLSESKSDDTSTDERISENDSSSDSFTSNNDLNLNFQPDTVEKQMAFYGREKAPTLLVVYMLLTY</sequence>
<protein>
    <submittedName>
        <fullName evidence="2">Uncharacterized protein</fullName>
    </submittedName>
</protein>
<proteinExistence type="predicted"/>
<organism evidence="2 5">
    <name type="scientific">Adineta ricciae</name>
    <name type="common">Rotifer</name>
    <dbReference type="NCBI Taxonomy" id="249248"/>
    <lineage>
        <taxon>Eukaryota</taxon>
        <taxon>Metazoa</taxon>
        <taxon>Spiralia</taxon>
        <taxon>Gnathifera</taxon>
        <taxon>Rotifera</taxon>
        <taxon>Eurotatoria</taxon>
        <taxon>Bdelloidea</taxon>
        <taxon>Adinetida</taxon>
        <taxon>Adinetidae</taxon>
        <taxon>Adineta</taxon>
    </lineage>
</organism>
<name>A0A815MZI1_ADIRI</name>
<evidence type="ECO:0000313" key="4">
    <source>
        <dbReference type="Proteomes" id="UP000663828"/>
    </source>
</evidence>
<dbReference type="Proteomes" id="UP000663828">
    <property type="component" value="Unassembled WGS sequence"/>
</dbReference>
<reference evidence="2" key="1">
    <citation type="submission" date="2021-02" db="EMBL/GenBank/DDBJ databases">
        <authorList>
            <person name="Nowell W R."/>
        </authorList>
    </citation>
    <scope>NUCLEOTIDE SEQUENCE</scope>
</reference>
<gene>
    <name evidence="2" type="ORF">EDS130_LOCUS37617</name>
    <name evidence="3" type="ORF">XAT740_LOCUS37640</name>
</gene>
<accession>A0A815MZI1</accession>
<feature type="compositionally biased region" description="Acidic residues" evidence="1">
    <location>
        <begin position="21"/>
        <end position="34"/>
    </location>
</feature>
<evidence type="ECO:0000313" key="2">
    <source>
        <dbReference type="EMBL" id="CAF1422794.1"/>
    </source>
</evidence>
<comment type="caution">
    <text evidence="2">The sequence shown here is derived from an EMBL/GenBank/DDBJ whole genome shotgun (WGS) entry which is preliminary data.</text>
</comment>
<evidence type="ECO:0000313" key="3">
    <source>
        <dbReference type="EMBL" id="CAF1464789.1"/>
    </source>
</evidence>